<feature type="domain" description="PIN" evidence="1">
    <location>
        <begin position="6"/>
        <end position="125"/>
    </location>
</feature>
<comment type="caution">
    <text evidence="2">The sequence shown here is derived from an EMBL/GenBank/DDBJ whole genome shotgun (WGS) entry which is preliminary data.</text>
</comment>
<dbReference type="InterPro" id="IPR029060">
    <property type="entry name" value="PIN-like_dom_sf"/>
</dbReference>
<proteinExistence type="predicted"/>
<evidence type="ECO:0000313" key="2">
    <source>
        <dbReference type="EMBL" id="KKL16363.1"/>
    </source>
</evidence>
<dbReference type="SUPFAM" id="SSF88723">
    <property type="entry name" value="PIN domain-like"/>
    <property type="match status" value="1"/>
</dbReference>
<reference evidence="2" key="1">
    <citation type="journal article" date="2015" name="Nature">
        <title>Complex archaea that bridge the gap between prokaryotes and eukaryotes.</title>
        <authorList>
            <person name="Spang A."/>
            <person name="Saw J.H."/>
            <person name="Jorgensen S.L."/>
            <person name="Zaremba-Niedzwiedzka K."/>
            <person name="Martijn J."/>
            <person name="Lind A.E."/>
            <person name="van Eijk R."/>
            <person name="Schleper C."/>
            <person name="Guy L."/>
            <person name="Ettema T.J."/>
        </authorList>
    </citation>
    <scope>NUCLEOTIDE SEQUENCE</scope>
</reference>
<organism evidence="2">
    <name type="scientific">marine sediment metagenome</name>
    <dbReference type="NCBI Taxonomy" id="412755"/>
    <lineage>
        <taxon>unclassified sequences</taxon>
        <taxon>metagenomes</taxon>
        <taxon>ecological metagenomes</taxon>
    </lineage>
</organism>
<protein>
    <recommendedName>
        <fullName evidence="1">PIN domain-containing protein</fullName>
    </recommendedName>
</protein>
<gene>
    <name evidence="2" type="ORF">LCGC14_2496320</name>
</gene>
<dbReference type="Pfam" id="PF01850">
    <property type="entry name" value="PIN"/>
    <property type="match status" value="1"/>
</dbReference>
<dbReference type="Gene3D" id="3.40.50.1010">
    <property type="entry name" value="5'-nuclease"/>
    <property type="match status" value="1"/>
</dbReference>
<dbReference type="EMBL" id="LAZR01039693">
    <property type="protein sequence ID" value="KKL16363.1"/>
    <property type="molecule type" value="Genomic_DNA"/>
</dbReference>
<accession>A0A0F9DWZ3</accession>
<dbReference type="AlphaFoldDB" id="A0A0F9DWZ3"/>
<sequence length="140" mass="16073">MKQRVILDIGPLVAFINGRDKYHNWAVMQWAQIDPPLLTCEAVLSEACFLLGGHDEGQMAVIELLKRRVLETPFRLFEHGNRIARLLRKYSNVSMSLADACLVLMTELYSESPVLTLDGDFRIYRKNERQVIPILSPPEF</sequence>
<evidence type="ECO:0000259" key="1">
    <source>
        <dbReference type="Pfam" id="PF01850"/>
    </source>
</evidence>
<dbReference type="InterPro" id="IPR002716">
    <property type="entry name" value="PIN_dom"/>
</dbReference>
<name>A0A0F9DWZ3_9ZZZZ</name>